<organism evidence="3 4">
    <name type="scientific">Pseudomonas weihenstephanensis</name>
    <dbReference type="NCBI Taxonomy" id="1608994"/>
    <lineage>
        <taxon>Bacteria</taxon>
        <taxon>Pseudomonadati</taxon>
        <taxon>Pseudomonadota</taxon>
        <taxon>Gammaproteobacteria</taxon>
        <taxon>Pseudomonadales</taxon>
        <taxon>Pseudomonadaceae</taxon>
        <taxon>Pseudomonas</taxon>
    </lineage>
</organism>
<reference evidence="3 4" key="1">
    <citation type="submission" date="2015-02" db="EMBL/GenBank/DDBJ databases">
        <title>Pseudomonas helleri sp. nov. and Pseudomonas weihenstephanensis sp. nov., isolated from raw cows milk.</title>
        <authorList>
            <person name="von Neubeck M."/>
            <person name="Huptas C."/>
            <person name="Wenning M."/>
            <person name="Scherer S."/>
        </authorList>
    </citation>
    <scope>NUCLEOTIDE SEQUENCE [LARGE SCALE GENOMIC DNA]</scope>
    <source>
        <strain evidence="3 4">DSM 29166</strain>
    </source>
</reference>
<dbReference type="PANTHER" id="PTHR32309:SF13">
    <property type="entry name" value="FERRIC ENTEROBACTIN TRANSPORT PROTEIN FEPE"/>
    <property type="match status" value="1"/>
</dbReference>
<evidence type="ECO:0000256" key="2">
    <source>
        <dbReference type="SAM" id="Phobius"/>
    </source>
</evidence>
<dbReference type="SUPFAM" id="SSF52540">
    <property type="entry name" value="P-loop containing nucleoside triphosphate hydrolases"/>
    <property type="match status" value="1"/>
</dbReference>
<evidence type="ECO:0000313" key="4">
    <source>
        <dbReference type="Proteomes" id="UP000036325"/>
    </source>
</evidence>
<accession>A0A0J6IL42</accession>
<dbReference type="RefSeq" id="WP_048365142.1">
    <property type="nucleotide sequence ID" value="NZ_JAAEBV010000001.1"/>
</dbReference>
<dbReference type="STRING" id="1608994.TU86_15150"/>
<dbReference type="OrthoDB" id="6032174at2"/>
<dbReference type="Proteomes" id="UP000036325">
    <property type="component" value="Unassembled WGS sequence"/>
</dbReference>
<keyword evidence="2" id="KW-0812">Transmembrane</keyword>
<evidence type="ECO:0000313" key="3">
    <source>
        <dbReference type="EMBL" id="KMN12807.1"/>
    </source>
</evidence>
<dbReference type="InterPro" id="IPR050445">
    <property type="entry name" value="Bact_polysacc_biosynth/exp"/>
</dbReference>
<evidence type="ECO:0000256" key="1">
    <source>
        <dbReference type="SAM" id="Coils"/>
    </source>
</evidence>
<dbReference type="GO" id="GO:0004713">
    <property type="term" value="F:protein tyrosine kinase activity"/>
    <property type="evidence" value="ECO:0007669"/>
    <property type="project" value="TreeGrafter"/>
</dbReference>
<sequence>MINIRSFRDLLRLFFIFKREVKITVLVTFIIIVLGAFLLPNRFESTALLLVKPGRDTSTLPIEIADRQAVVIPSAMRDPIIDEERILTGRPIVRMVAEKYLDDLSRQPQPTGVVATVKNALKATVQGLVDIGRGFLQMLGLVEKQTPVERLAEQLSKNFSVTHAPGSSVMEVSFTWNDPEVAQQVVKTWIDQYEQERTSTMGRKSLYGFYEAEAASTQARILDLQRQIETILNQLGAVSITERLNDIARNLNNLKGEHLNTTRAVASTQSGLDTIQAQLNSMKKEISIGRQISINPDRQDLAQRINAKLIERQEMTRTFKETAPPVKALDAAIANLQALLNSEKAVVQRSENLAPNPVFTRLQNSFADQQASLSRLKTQAAQQKVQLEKLEQDRREALALEPELSRLQRELAAAEKSFALYSDSTEKARIDRELDKSRISNIAVIEQATLNPNRVFPKSLLMLFLAIPISLAVGLLALYFFYLLDQRIHDGDHIEERFGVKVWTSLQDLSDKQPQRRSAFIASMYRLYGVLPLEQVAERGLSIGLTSARKGEGVSFVIEHLRELLVERGHQVRVNGVGPAAPGEILLLDASGFFSNQEAFVILRQADLICLIVEAEKTTVPILQTALNTLNTAFKRVDGIIINRRRFDIPEKVLNVLARIRGKA</sequence>
<keyword evidence="2" id="KW-1133">Transmembrane helix</keyword>
<feature type="coiled-coil region" evidence="1">
    <location>
        <begin position="214"/>
        <end position="257"/>
    </location>
</feature>
<accession>A0A0J6M0G1</accession>
<dbReference type="PANTHER" id="PTHR32309">
    <property type="entry name" value="TYROSINE-PROTEIN KINASE"/>
    <property type="match status" value="1"/>
</dbReference>
<dbReference type="GO" id="GO:0005886">
    <property type="term" value="C:plasma membrane"/>
    <property type="evidence" value="ECO:0007669"/>
    <property type="project" value="TreeGrafter"/>
</dbReference>
<dbReference type="AlphaFoldDB" id="A0A0J6IL42"/>
<name>A0A0J6IL42_9PSED</name>
<proteinExistence type="predicted"/>
<protein>
    <submittedName>
        <fullName evidence="3">Lipopolysaccharide biosynthesis protein</fullName>
    </submittedName>
</protein>
<dbReference type="EMBL" id="JYLF01000006">
    <property type="protein sequence ID" value="KMN12807.1"/>
    <property type="molecule type" value="Genomic_DNA"/>
</dbReference>
<gene>
    <name evidence="3" type="ORF">TU86_15150</name>
</gene>
<comment type="caution">
    <text evidence="3">The sequence shown here is derived from an EMBL/GenBank/DDBJ whole genome shotgun (WGS) entry which is preliminary data.</text>
</comment>
<dbReference type="InterPro" id="IPR027417">
    <property type="entry name" value="P-loop_NTPase"/>
</dbReference>
<dbReference type="PATRIC" id="fig|1608994.3.peg.3702"/>
<feature type="transmembrane region" description="Helical" evidence="2">
    <location>
        <begin position="21"/>
        <end position="39"/>
    </location>
</feature>
<keyword evidence="2" id="KW-0472">Membrane</keyword>
<feature type="transmembrane region" description="Helical" evidence="2">
    <location>
        <begin position="460"/>
        <end position="484"/>
    </location>
</feature>
<feature type="coiled-coil region" evidence="1">
    <location>
        <begin position="333"/>
        <end position="424"/>
    </location>
</feature>
<keyword evidence="1" id="KW-0175">Coiled coil</keyword>